<name>V6LVH5_9EUKA</name>
<evidence type="ECO:0000313" key="1">
    <source>
        <dbReference type="EMBL" id="EST44809.1"/>
    </source>
</evidence>
<proteinExistence type="predicted"/>
<gene>
    <name evidence="1" type="ORF">SS50377_15254</name>
</gene>
<accession>V6LVH5</accession>
<sequence>MIQNGTIQGTVLKKSIQIKYNKSFIFDQIINNYIVFKTETSTILINLETYEEYSLAMSTNIISINSFVFVRLKSKTRQFSLTSFLSLFTQNDRTLKQVLKDNTHLMLLYNKMEIVKNFILEQANQLLDIYFVKQEESQSCQQLEIDKLSQKKTQLLFEHKILQHELIQQINQYNLDLRELQFTKARNKK</sequence>
<reference evidence="1" key="1">
    <citation type="journal article" date="2014" name="PLoS Genet.">
        <title>The Genome of Spironucleus salmonicida Highlights a Fish Pathogen Adapted to Fluctuating Environments.</title>
        <authorList>
            <person name="Xu F."/>
            <person name="Jerlstrom-Hultqvist J."/>
            <person name="Einarsson E."/>
            <person name="Astvaldsson A."/>
            <person name="Svard S.G."/>
            <person name="Andersson J.O."/>
        </authorList>
    </citation>
    <scope>NUCLEOTIDE SEQUENCE</scope>
</reference>
<dbReference type="EMBL" id="KI546107">
    <property type="protein sequence ID" value="EST44809.1"/>
    <property type="molecule type" value="Genomic_DNA"/>
</dbReference>
<dbReference type="AlphaFoldDB" id="V6LVH5"/>
<protein>
    <submittedName>
        <fullName evidence="1">Uncharacterized protein</fullName>
    </submittedName>
</protein>
<organism evidence="1">
    <name type="scientific">Spironucleus salmonicida</name>
    <dbReference type="NCBI Taxonomy" id="348837"/>
    <lineage>
        <taxon>Eukaryota</taxon>
        <taxon>Metamonada</taxon>
        <taxon>Diplomonadida</taxon>
        <taxon>Hexamitidae</taxon>
        <taxon>Hexamitinae</taxon>
        <taxon>Spironucleus</taxon>
    </lineage>
</organism>